<evidence type="ECO:0000256" key="1">
    <source>
        <dbReference type="SAM" id="MobiDB-lite"/>
    </source>
</evidence>
<protein>
    <submittedName>
        <fullName evidence="2">7547_t:CDS:1</fullName>
    </submittedName>
</protein>
<dbReference type="Proteomes" id="UP000789508">
    <property type="component" value="Unassembled WGS sequence"/>
</dbReference>
<dbReference type="AlphaFoldDB" id="A0A9N9NWN7"/>
<dbReference type="EMBL" id="CAJVPS010050164">
    <property type="protein sequence ID" value="CAG8767466.1"/>
    <property type="molecule type" value="Genomic_DNA"/>
</dbReference>
<feature type="region of interest" description="Disordered" evidence="1">
    <location>
        <begin position="165"/>
        <end position="184"/>
    </location>
</feature>
<name>A0A9N9NWN7_9GLOM</name>
<keyword evidence="3" id="KW-1185">Reference proteome</keyword>
<evidence type="ECO:0000313" key="2">
    <source>
        <dbReference type="EMBL" id="CAG8767466.1"/>
    </source>
</evidence>
<organism evidence="2 3">
    <name type="scientific">Ambispora leptoticha</name>
    <dbReference type="NCBI Taxonomy" id="144679"/>
    <lineage>
        <taxon>Eukaryota</taxon>
        <taxon>Fungi</taxon>
        <taxon>Fungi incertae sedis</taxon>
        <taxon>Mucoromycota</taxon>
        <taxon>Glomeromycotina</taxon>
        <taxon>Glomeromycetes</taxon>
        <taxon>Archaeosporales</taxon>
        <taxon>Ambisporaceae</taxon>
        <taxon>Ambispora</taxon>
    </lineage>
</organism>
<proteinExistence type="predicted"/>
<feature type="non-terminal residue" evidence="2">
    <location>
        <position position="230"/>
    </location>
</feature>
<gene>
    <name evidence="2" type="ORF">ALEPTO_LOCUS13954</name>
</gene>
<accession>A0A9N9NWN7</accession>
<reference evidence="2" key="1">
    <citation type="submission" date="2021-06" db="EMBL/GenBank/DDBJ databases">
        <authorList>
            <person name="Kallberg Y."/>
            <person name="Tangrot J."/>
            <person name="Rosling A."/>
        </authorList>
    </citation>
    <scope>NUCLEOTIDE SEQUENCE</scope>
    <source>
        <strain evidence="2">FL130A</strain>
    </source>
</reference>
<evidence type="ECO:0000313" key="3">
    <source>
        <dbReference type="Proteomes" id="UP000789508"/>
    </source>
</evidence>
<feature type="non-terminal residue" evidence="2">
    <location>
        <position position="1"/>
    </location>
</feature>
<sequence length="230" mass="25149">MNEFDVQQTTFTIPTAPITNSTSTNSVTDEQNLTAVFLSTPFAPIKTYGVDGTPEKVQMDISPEIPKVQMDISPEKPKVQMDISPVKPKIQVDIFHEKPKIPMVISPETPKVQMVISPETPKVQMDISPEKSKVQLDATANRDDSLNMIAAAMPKSTPTFQFQNQQPQTFTDDSSQPTNGNLFQGLQQIPENSISSGSTSLPPTSLNFTIDFASTGNFTFSNSQFSNASS</sequence>
<feature type="compositionally biased region" description="Polar residues" evidence="1">
    <location>
        <begin position="172"/>
        <end position="184"/>
    </location>
</feature>
<comment type="caution">
    <text evidence="2">The sequence shown here is derived from an EMBL/GenBank/DDBJ whole genome shotgun (WGS) entry which is preliminary data.</text>
</comment>